<organism evidence="1 2">
    <name type="scientific">Chytriomyces confervae</name>
    <dbReference type="NCBI Taxonomy" id="246404"/>
    <lineage>
        <taxon>Eukaryota</taxon>
        <taxon>Fungi</taxon>
        <taxon>Fungi incertae sedis</taxon>
        <taxon>Chytridiomycota</taxon>
        <taxon>Chytridiomycota incertae sedis</taxon>
        <taxon>Chytridiomycetes</taxon>
        <taxon>Chytridiales</taxon>
        <taxon>Chytriomycetaceae</taxon>
        <taxon>Chytriomyces</taxon>
    </lineage>
</organism>
<reference evidence="1 2" key="1">
    <citation type="journal article" date="2019" name="Sci. Rep.">
        <title>Comparative genomics of chytrid fungi reveal insights into the obligate biotrophic and pathogenic lifestyle of Synchytrium endobioticum.</title>
        <authorList>
            <person name="van de Vossenberg B.T.L.H."/>
            <person name="Warris S."/>
            <person name="Nguyen H.D.T."/>
            <person name="van Gent-Pelzer M.P.E."/>
            <person name="Joly D.L."/>
            <person name="van de Geest H.C."/>
            <person name="Bonants P.J.M."/>
            <person name="Smith D.S."/>
            <person name="Levesque C.A."/>
            <person name="van der Lee T.A.J."/>
        </authorList>
    </citation>
    <scope>NUCLEOTIDE SEQUENCE [LARGE SCALE GENOMIC DNA]</scope>
    <source>
        <strain evidence="1 2">CBS 675.73</strain>
    </source>
</reference>
<keyword evidence="2" id="KW-1185">Reference proteome</keyword>
<comment type="caution">
    <text evidence="1">The sequence shown here is derived from an EMBL/GenBank/DDBJ whole genome shotgun (WGS) entry which is preliminary data.</text>
</comment>
<name>A0A507DFB8_9FUNG</name>
<proteinExistence type="predicted"/>
<evidence type="ECO:0000313" key="1">
    <source>
        <dbReference type="EMBL" id="TPX49530.1"/>
    </source>
</evidence>
<dbReference type="OrthoDB" id="422642at2759"/>
<gene>
    <name evidence="1" type="ORF">CcCBS67573_g10158</name>
</gene>
<dbReference type="EMBL" id="QEAP01001210">
    <property type="protein sequence ID" value="TPX49530.1"/>
    <property type="molecule type" value="Genomic_DNA"/>
</dbReference>
<protein>
    <submittedName>
        <fullName evidence="1">Uncharacterized protein</fullName>
    </submittedName>
</protein>
<accession>A0A507DFB8</accession>
<evidence type="ECO:0000313" key="2">
    <source>
        <dbReference type="Proteomes" id="UP000320333"/>
    </source>
</evidence>
<sequence>MLQVSFGQTFCPFAAEWDLDEHQLRAALAYAEVGGVDTCQSVSNLLLLLHAKDILSAENPGTRKLMFHDLLHGTSDTLVARLNRLKASSLDPKSFFESFIESHPEWSARINVFVAQRDHPSPPRKRARPCRCCMHVPVLVLQHCLVAMNNADPIPMINIAEFLENECNEPS</sequence>
<dbReference type="Proteomes" id="UP000320333">
    <property type="component" value="Unassembled WGS sequence"/>
</dbReference>
<dbReference type="AlphaFoldDB" id="A0A507DFB8"/>